<comment type="function">
    <text evidence="9">Catalyzes two activities which are involved in the cyclic version of arginine biosynthesis: the synthesis of acetylglutamate from glutamate and acetyl-CoA, and of ornithine by transacetylation between acetylornithine and glutamate.</text>
</comment>
<dbReference type="GeneID" id="42003524"/>
<evidence type="ECO:0000256" key="2">
    <source>
        <dbReference type="ARBA" id="ARBA00022571"/>
    </source>
</evidence>
<feature type="binding site" evidence="9">
    <location>
        <position position="2774"/>
    </location>
    <ligand>
        <name>substrate</name>
    </ligand>
</feature>
<feature type="compositionally biased region" description="Polar residues" evidence="11">
    <location>
        <begin position="9"/>
        <end position="25"/>
    </location>
</feature>
<dbReference type="CDD" id="cd02152">
    <property type="entry name" value="OAT"/>
    <property type="match status" value="1"/>
</dbReference>
<dbReference type="GO" id="GO:0006592">
    <property type="term" value="P:ornithine biosynthetic process"/>
    <property type="evidence" value="ECO:0007669"/>
    <property type="project" value="TreeGrafter"/>
</dbReference>
<evidence type="ECO:0000256" key="5">
    <source>
        <dbReference type="ARBA" id="ARBA00022813"/>
    </source>
</evidence>
<evidence type="ECO:0000313" key="14">
    <source>
        <dbReference type="Proteomes" id="UP000319731"/>
    </source>
</evidence>
<keyword evidence="3 9" id="KW-0028">Amino-acid biosynthesis</keyword>
<feature type="coiled-coil region" evidence="10">
    <location>
        <begin position="254"/>
        <end position="288"/>
    </location>
</feature>
<feature type="active site" description="Nucleophile" evidence="9">
    <location>
        <position position="2548"/>
    </location>
</feature>
<feature type="site" description="Involved in the stabilization of negative charge on the oxyanion by the formation of the oxyanion hole" evidence="9">
    <location>
        <position position="2468"/>
    </location>
</feature>
<feature type="coiled-coil region" evidence="10">
    <location>
        <begin position="498"/>
        <end position="543"/>
    </location>
</feature>
<feature type="binding site" evidence="9">
    <location>
        <position position="2779"/>
    </location>
    <ligand>
        <name>substrate</name>
    </ligand>
</feature>
<dbReference type="GO" id="GO:0006526">
    <property type="term" value="P:L-arginine biosynthetic process"/>
    <property type="evidence" value="ECO:0007669"/>
    <property type="project" value="UniProtKB-UniRule"/>
</dbReference>
<evidence type="ECO:0000256" key="10">
    <source>
        <dbReference type="SAM" id="Coils"/>
    </source>
</evidence>
<protein>
    <recommendedName>
        <fullName evidence="9">Arginine biosynthesis bifunctional protein ArgJ, mitochondrial</fullName>
    </recommendedName>
    <domain>
        <recommendedName>
            <fullName evidence="9">Glutamate N-acetyltransferase</fullName>
            <shortName evidence="9">GAT</shortName>
            <ecNumber evidence="9">2.3.1.35</ecNumber>
        </recommendedName>
        <alternativeName>
            <fullName evidence="9">Ornithine acetyltransferase</fullName>
            <shortName evidence="9">OATase</shortName>
        </alternativeName>
        <alternativeName>
            <fullName evidence="9">Ornithine transacetylase</fullName>
        </alternativeName>
    </domain>
    <domain>
        <recommendedName>
            <fullName evidence="9">Amino-acid acetyltransferase</fullName>
            <ecNumber evidence="9">2.3.1.1</ecNumber>
        </recommendedName>
        <alternativeName>
            <fullName evidence="9">N-acetylglutamate synthase</fullName>
            <shortName evidence="9">AGS</shortName>
        </alternativeName>
    </domain>
    <component>
        <recommendedName>
            <fullName evidence="9">Arginine biosynthesis bifunctional protein ArgJ alpha chain</fullName>
        </recommendedName>
    </component>
    <component>
        <recommendedName>
            <fullName evidence="9">Arginine biosynthesis bifunctional protein ArgJ beta chain</fullName>
        </recommendedName>
    </component>
</protein>
<keyword evidence="5 9" id="KW-0068">Autocatalytic cleavage</keyword>
<evidence type="ECO:0000313" key="13">
    <source>
        <dbReference type="EMBL" id="TPX35286.1"/>
    </source>
</evidence>
<feature type="region of interest" description="Disordered" evidence="11">
    <location>
        <begin position="58"/>
        <end position="79"/>
    </location>
</feature>
<dbReference type="Proteomes" id="UP000319731">
    <property type="component" value="Unassembled WGS sequence"/>
</dbReference>
<feature type="region of interest" description="Disordered" evidence="11">
    <location>
        <begin position="985"/>
        <end position="1023"/>
    </location>
</feature>
<keyword evidence="6 9" id="KW-0496">Mitochondrion</keyword>
<comment type="subunit">
    <text evidence="9">Heterodimer of an alpha and a beta chain.</text>
</comment>
<feature type="region of interest" description="Disordered" evidence="11">
    <location>
        <begin position="2194"/>
        <end position="2229"/>
    </location>
</feature>
<reference evidence="13 14" key="1">
    <citation type="journal article" date="2019" name="Sci. Rep.">
        <title>Comparative genomics of chytrid fungi reveal insights into the obligate biotrophic and pathogenic lifestyle of Synchytrium endobioticum.</title>
        <authorList>
            <person name="van de Vossenberg B.T.L.H."/>
            <person name="Warris S."/>
            <person name="Nguyen H.D.T."/>
            <person name="van Gent-Pelzer M.P.E."/>
            <person name="Joly D.L."/>
            <person name="van de Geest H.C."/>
            <person name="Bonants P.J.M."/>
            <person name="Smith D.S."/>
            <person name="Levesque C.A."/>
            <person name="van der Lee T.A.J."/>
        </authorList>
    </citation>
    <scope>NUCLEOTIDE SEQUENCE [LARGE SCALE GENOMIC DNA]</scope>
    <source>
        <strain evidence="13 14">JEL517</strain>
    </source>
</reference>
<feature type="compositionally biased region" description="Acidic residues" evidence="11">
    <location>
        <begin position="2196"/>
        <end position="2222"/>
    </location>
</feature>
<dbReference type="UniPathway" id="UPA00068">
    <property type="reaction ID" value="UER00106"/>
</dbReference>
<feature type="site" description="Involved in the stabilization of negative charge on the oxyanion by the formation of the oxyanion hole" evidence="9">
    <location>
        <position position="2469"/>
    </location>
</feature>
<feature type="region of interest" description="Disordered" evidence="11">
    <location>
        <begin position="1084"/>
        <end position="1121"/>
    </location>
</feature>
<dbReference type="EC" id="2.3.1.35" evidence="9"/>
<comment type="similarity">
    <text evidence="1 9">Belongs to the ArgJ family.</text>
</comment>
<dbReference type="InterPro" id="IPR056840">
    <property type="entry name" value="HEAT_IPO9_central"/>
</dbReference>
<feature type="coiled-coil region" evidence="10">
    <location>
        <begin position="445"/>
        <end position="472"/>
    </location>
</feature>
<keyword evidence="8 9" id="KW-0012">Acyltransferase</keyword>
<feature type="binding site" evidence="9">
    <location>
        <position position="2548"/>
    </location>
    <ligand>
        <name>substrate</name>
    </ligand>
</feature>
<dbReference type="Gene3D" id="3.10.20.340">
    <property type="entry name" value="ArgJ beta chain, C-terminal domain"/>
    <property type="match status" value="1"/>
</dbReference>
<feature type="compositionally biased region" description="Polar residues" evidence="11">
    <location>
        <begin position="1001"/>
        <end position="1012"/>
    </location>
</feature>
<comment type="pathway">
    <text evidence="9">Amino-acid biosynthesis; L-arginine biosynthesis; L-ornithine and N-acetyl-L-glutamate from L-glutamate and N(2)-acetyl-L-ornithine (cyclic): step 1/1.</text>
</comment>
<dbReference type="InterPro" id="IPR042195">
    <property type="entry name" value="ArgJ_beta_C"/>
</dbReference>
<dbReference type="EMBL" id="QEAO01000009">
    <property type="protein sequence ID" value="TPX35286.1"/>
    <property type="molecule type" value="Genomic_DNA"/>
</dbReference>
<feature type="domain" description="Importin N-terminal" evidence="12">
    <location>
        <begin position="1299"/>
        <end position="1359"/>
    </location>
</feature>
<dbReference type="STRING" id="1806994.A0A507CBA8"/>
<dbReference type="OrthoDB" id="431626at2759"/>
<dbReference type="PROSITE" id="PS50166">
    <property type="entry name" value="IMPORTIN_B_NT"/>
    <property type="match status" value="1"/>
</dbReference>
<dbReference type="PANTHER" id="PTHR23100:SF0">
    <property type="entry name" value="ARGININE BIOSYNTHESIS BIFUNCTIONAL PROTEIN ARGJ, MITOCHONDRIAL"/>
    <property type="match status" value="1"/>
</dbReference>
<feature type="binding site" evidence="9">
    <location>
        <position position="2537"/>
    </location>
    <ligand>
        <name>substrate</name>
    </ligand>
</feature>
<comment type="PTM">
    <text evidence="9">The alpha and beta chains are autoproteolytically processed from a single precursor protein within the mitochondrion.</text>
</comment>
<feature type="compositionally biased region" description="Basic and acidic residues" evidence="11">
    <location>
        <begin position="1105"/>
        <end position="1117"/>
    </location>
</feature>
<evidence type="ECO:0000256" key="8">
    <source>
        <dbReference type="ARBA" id="ARBA00023315"/>
    </source>
</evidence>
<comment type="pathway">
    <text evidence="9">Amino-acid biosynthesis; L-arginine biosynthesis; N(2)-acetyl-L-ornithine from L-glutamate: step 1/4.</text>
</comment>
<keyword evidence="7 9" id="KW-0511">Multifunctional enzyme</keyword>
<name>A0A507CBA8_9FUNG</name>
<dbReference type="InterPro" id="IPR016117">
    <property type="entry name" value="ArgJ-like_dom_sf"/>
</dbReference>
<feature type="region of interest" description="Disordered" evidence="11">
    <location>
        <begin position="1133"/>
        <end position="1239"/>
    </location>
</feature>
<dbReference type="InterPro" id="IPR016024">
    <property type="entry name" value="ARM-type_fold"/>
</dbReference>
<dbReference type="GO" id="GO:0006886">
    <property type="term" value="P:intracellular protein transport"/>
    <property type="evidence" value="ECO:0007669"/>
    <property type="project" value="InterPro"/>
</dbReference>
<evidence type="ECO:0000256" key="7">
    <source>
        <dbReference type="ARBA" id="ARBA00023268"/>
    </source>
</evidence>
<evidence type="ECO:0000256" key="4">
    <source>
        <dbReference type="ARBA" id="ARBA00022679"/>
    </source>
</evidence>
<dbReference type="FunFam" id="3.10.20.340:FF:000002">
    <property type="entry name" value="Arginine biosynthesis bifunctional protein ArgJ, mitochondrial"/>
    <property type="match status" value="1"/>
</dbReference>
<feature type="binding site" evidence="9">
    <location>
        <position position="2645"/>
    </location>
    <ligand>
        <name>substrate</name>
    </ligand>
</feature>
<evidence type="ECO:0000256" key="6">
    <source>
        <dbReference type="ARBA" id="ARBA00023128"/>
    </source>
</evidence>
<dbReference type="InterPro" id="IPR001494">
    <property type="entry name" value="Importin-beta_N"/>
</dbReference>
<dbReference type="RefSeq" id="XP_031025813.1">
    <property type="nucleotide sequence ID" value="XM_031168227.1"/>
</dbReference>
<keyword evidence="4 9" id="KW-0808">Transferase</keyword>
<sequence>MAGFLLPHDNSSTSNTPLFTFHNGANTPNRIQPAIPQINITSAPILSPALEAIDNMKDNINTPNATSKQTSSNTRTAPRMNRNTSSIIQLPSNSSFTPKPSLFNGPASSSKAKPLQQALVPQGWQNVFAAAVPATNAAPKNGVQDLQALLASGLGSGNDAHFAGTLVQIANVLQHKSRERDADMESLSQELHGAKALISRQADTMDLVGNNAFMVMELFQVSKKRAEINRVRLDCLKKSMQMLQLVVKDQASSIEESEKSHKRVVTKLEEVEKENATLSIDQEKQSKRVDLAEEKARAALSALEQQGTAHAQHVQSVTAQLDQFLQERQRLQNQYEKLSNESQALQNALQEELEAARQHASEEQSKNVLLSEEHIAKLTDLEARLSKSEEECTTLSSALSQNRERIHELQRDLEKSQEEGVATAGSLADCEAALRSSHVEKENLAEELHNVKESSNEKIRALEATLQALTLDTENAMSIADRAAEDKDQMLKWTEAQLSQAVDQIKKLEGLLSDTEQRLAQVKQSAQNQETNYTQLVLSLEQEVVSLKKSVQSQSISFEGQKANFDTVLQEHCESYEKLKTDSKAECDRLDNLCQQKEHLLQQQIQRTAAIKTNNAEQHLLVFRDLEFKLDACQASLEEERHKVSRIQLEQDDASRQLLAIKGRNNELSLQVSESEARVVSLQLEKDDASRQILAIEERNKELSRQVSESEALVVSLQLQKDDASQEILATQERNNELSLQVSESKARVVSLLSEVATLQEKNSESQNLIAQLENRYETLEMDNSRLSGESTATTEKLQHQVLVFQEKNAESQSLVSRLQERIAVLEAEVHAKEQSTGIVSKAKADLESDYKSKYEQAINYRTAQHNADMAKVNAKLEAANREKAQYFKEKETLLKSMESLTMEKKQSEELQATLLASQGNLDQQTQVIAGLQAQLASLREQKMSAEANRDSLAQRNRELNDSTSRLTADLASLGLELERMRALQAKSPLSSRENSKTRSSRNQTSGLLMSSEQDHNGSKSNLSDIGVRLQDIDRNGHTMSQTASRDQEQAIKRHASNRPMRQLPGPPTFASLPKHIEQEVGATNLKRRRGADKLQIKSTISQGDDEHSFDSEDGEHRSHRRYKSGMAELIGSSGKLPAYTQIQNDNDDDFDDRGAAKKPRSKIPTMNPQSLRGAPQRTSPPLKKATRSQTASQQPPKFPTNTRTVADSKKQTVRSTAARLKSAKKTHESSKDDAEDGGGLGDIGALLNKTHEIAKAVNTYGRGRGGKRPRVKVVSVTSNSVDMTTATYRGQARKLPQLLGQIAVAQNAPLAQRQFAAVTLKNYVDVHWTSKADNFVEPETSPEVKQLLRDGLIHGLGDPQTKIRVAVANVVSKIAHVDWPELWPNLFEQLLAHLDSGHVDRVHGAMRVLTEFVRDDITIDAQFPTLGPLLLPPLLRVYEPRVRARSIVIFRELVNLLYLVYEQQQQEGRVDAWLTTHTTGWLECFAHLLANPSTPTEEIFLKLEVMRTLDKMEELFPKYMSPYLPSIMGLVSNHISALCDQYVIETVNPTNDSGTGPEVVDSEGEVVGLTTLLHSIFEFVEGVSKKKVLRSMFTTSTKKGSQGASAAPFLKELSKFMLTYMQITQSQEESWENDVNQFVQDDEEETYSFTIRVAIQELLLNLVDTFREETTQAITAAVVYQIDIANERKNSGSPAWWKIHESCLLTLGRIAEPLVEGFTSNSLQFDLAGFLDQVVLPDLNQSEFPYLQGRALWFTSQLASSLPKNVLPNYISAAVEALNRSPSVAVQIFALKAINNFCHDVDDVSVMKPFQQSILEGLVALSNDASEDTMTLILNCLNYAIKIDISRAGQIVAPLAEFLVRVWKQYKTDPIVSESVLEIIEVLASNAEITIALQNSMVPSVMQIMASEKALLLPGIQATGIDVLKALLGPNSGPVSPLYSQFFPDLMGLFLHSEDTAILQNAAGFLRSLLQRDMSVIIDWSSPDANGLQLAMSFLAKLLNPNASESAGLFLGDLIIKFIQKAGQHIAPVLHQLLSAIAFRLSTAQLPTFIQSLVLVFAHLIKTQRDDVVIFLAALNIEGVSALEIFVKAWCENFSEFTGYYPLKLNATAMSQLFQSTDPRLHSIMVKGDEIVTDERIRTRSSTKKAPHQFTTIPFSAKAIKLLLTELMQNVESNMGKPSALRLAMMGTIGGMVGESDDVTSDSDEEDEGEEEGEDDWEDVDEGKNGDSELRLLSDFADRNDFEDEDDLDLRSDPIYQLDLKEYLVTFFKTCYAQDTHGFRNICTQFLSASERDKLSNRTQQASMNFLSSAVFRTCIKQQNGRCMSSVATPSKQHLVSKSGVYPHGFLAGGVASGIKKKAGVKDMAMVISPEYNCTVAGVFTTNAFASPSVQVDKSIITHLKGTGARGVVVNAGCANACTGDQGLDDAWKMGQAVDAALKSSGKQAIIDGKSLKGTSSPHANTLVMSTGVIGQHLPMPKIYSGISSLVPILGSSHQSWSDAATAIMTTDTFPKLRSKEITTTVNGKPYTYRMAGWCKGAGMIHPNMATMLSSVFTDISITRECLDNAIKHAADWSFNAISVDGDSSTNDTFLLFANGGANAANGYAKNDESAMIRDVNSTEFIDFRNQFTEFSVELSKLIVRDGEGATKFMDILVQGARTFAEAKQVANTIAKSPLVKTAIYGRDANWGRIICAVGYSGIKDIDPTKVNMHFGACDGSNSLHLFKNGAPFEVNEEVAAKILSQEDISIRVDLGMGKAKAQVYTCDFSHDYISINADYRS</sequence>
<comment type="catalytic activity">
    <reaction evidence="9">
        <text>N(2)-acetyl-L-ornithine + L-glutamate = N-acetyl-L-glutamate + L-ornithine</text>
        <dbReference type="Rhea" id="RHEA:15349"/>
        <dbReference type="ChEBI" id="CHEBI:29985"/>
        <dbReference type="ChEBI" id="CHEBI:44337"/>
        <dbReference type="ChEBI" id="CHEBI:46911"/>
        <dbReference type="ChEBI" id="CHEBI:57805"/>
        <dbReference type="EC" id="2.3.1.35"/>
    </reaction>
</comment>
<dbReference type="Gene3D" id="1.25.10.10">
    <property type="entry name" value="Leucine-rich Repeat Variant"/>
    <property type="match status" value="1"/>
</dbReference>
<dbReference type="HAMAP" id="MF_01106">
    <property type="entry name" value="ArgJ"/>
    <property type="match status" value="1"/>
</dbReference>
<dbReference type="SUPFAM" id="SSF48371">
    <property type="entry name" value="ARM repeat"/>
    <property type="match status" value="1"/>
</dbReference>
<feature type="compositionally biased region" description="Polar residues" evidence="11">
    <location>
        <begin position="1188"/>
        <end position="1206"/>
    </location>
</feature>
<dbReference type="Pfam" id="PF25018">
    <property type="entry name" value="HEAT_IPO9_c"/>
    <property type="match status" value="1"/>
</dbReference>
<evidence type="ECO:0000256" key="3">
    <source>
        <dbReference type="ARBA" id="ARBA00022605"/>
    </source>
</evidence>
<dbReference type="GO" id="GO:0004042">
    <property type="term" value="F:L-glutamate N-acetyltransferase activity"/>
    <property type="evidence" value="ECO:0007669"/>
    <property type="project" value="UniProtKB-UniRule"/>
</dbReference>
<dbReference type="Gene3D" id="3.60.70.12">
    <property type="entry name" value="L-amino peptidase D-ALA esterase/amidase"/>
    <property type="match status" value="1"/>
</dbReference>
<dbReference type="GO" id="GO:0004358">
    <property type="term" value="F:L-glutamate N-acetyltransferase activity, acting on acetyl-L-ornithine as donor"/>
    <property type="evidence" value="ECO:0007669"/>
    <property type="project" value="UniProtKB-UniRule"/>
</dbReference>
<dbReference type="GO" id="GO:0005759">
    <property type="term" value="C:mitochondrial matrix"/>
    <property type="evidence" value="ECO:0007669"/>
    <property type="project" value="UniProtKB-SubCell"/>
</dbReference>
<evidence type="ECO:0000256" key="11">
    <source>
        <dbReference type="SAM" id="MobiDB-lite"/>
    </source>
</evidence>
<comment type="subcellular location">
    <subcellularLocation>
        <location evidence="9">Mitochondrion matrix</location>
    </subcellularLocation>
</comment>
<comment type="catalytic activity">
    <reaction evidence="9">
        <text>L-glutamate + acetyl-CoA = N-acetyl-L-glutamate + CoA + H(+)</text>
        <dbReference type="Rhea" id="RHEA:24292"/>
        <dbReference type="ChEBI" id="CHEBI:15378"/>
        <dbReference type="ChEBI" id="CHEBI:29985"/>
        <dbReference type="ChEBI" id="CHEBI:44337"/>
        <dbReference type="ChEBI" id="CHEBI:57287"/>
        <dbReference type="ChEBI" id="CHEBI:57288"/>
        <dbReference type="EC" id="2.3.1.1"/>
    </reaction>
</comment>
<feature type="region of interest" description="Disordered" evidence="11">
    <location>
        <begin position="1"/>
        <end position="25"/>
    </location>
</feature>
<keyword evidence="10" id="KW-0175">Coiled coil</keyword>
<dbReference type="Pfam" id="PF01960">
    <property type="entry name" value="ArgJ"/>
    <property type="match status" value="1"/>
</dbReference>
<evidence type="ECO:0000256" key="9">
    <source>
        <dbReference type="HAMAP-Rule" id="MF_03124"/>
    </source>
</evidence>
<feature type="chain" id="PRO_5023525033" description="Arginine biosynthesis bifunctional protein ArgJ beta chain" evidence="9">
    <location>
        <begin position="2548"/>
        <end position="2779"/>
    </location>
</feature>
<feature type="site" description="Cleavage; by autolysis" evidence="9">
    <location>
        <begin position="2547"/>
        <end position="2548"/>
    </location>
</feature>
<dbReference type="EC" id="2.3.1.1" evidence="9"/>
<proteinExistence type="inferred from homology"/>
<gene>
    <name evidence="13" type="ORF">SmJEL517_g02299</name>
</gene>
<dbReference type="InterPro" id="IPR011989">
    <property type="entry name" value="ARM-like"/>
</dbReference>
<keyword evidence="2 9" id="KW-0055">Arginine biosynthesis</keyword>
<dbReference type="PANTHER" id="PTHR23100">
    <property type="entry name" value="ARGININE BIOSYNTHESIS BIFUNCTIONAL PROTEIN ARGJ"/>
    <property type="match status" value="1"/>
</dbReference>
<feature type="coiled-coil region" evidence="10">
    <location>
        <begin position="863"/>
        <end position="963"/>
    </location>
</feature>
<feature type="binding site" evidence="9">
    <location>
        <position position="2507"/>
    </location>
    <ligand>
        <name>substrate</name>
    </ligand>
</feature>
<dbReference type="NCBIfam" id="TIGR00120">
    <property type="entry name" value="ArgJ"/>
    <property type="match status" value="1"/>
</dbReference>
<dbReference type="InterPro" id="IPR002813">
    <property type="entry name" value="Arg_biosynth_ArgJ"/>
</dbReference>
<dbReference type="Pfam" id="PF03810">
    <property type="entry name" value="IBN_N"/>
    <property type="match status" value="1"/>
</dbReference>
<feature type="coiled-coil region" evidence="10">
    <location>
        <begin position="637"/>
        <end position="836"/>
    </location>
</feature>
<evidence type="ECO:0000256" key="1">
    <source>
        <dbReference type="ARBA" id="ARBA00006774"/>
    </source>
</evidence>
<dbReference type="SUPFAM" id="SSF56266">
    <property type="entry name" value="DmpA/ArgJ-like"/>
    <property type="match status" value="1"/>
</dbReference>
<comment type="caution">
    <text evidence="13">The sequence shown here is derived from an EMBL/GenBank/DDBJ whole genome shotgun (WGS) entry which is preliminary data.</text>
</comment>
<evidence type="ECO:0000259" key="12">
    <source>
        <dbReference type="PROSITE" id="PS50166"/>
    </source>
</evidence>
<feature type="coiled-coil region" evidence="10">
    <location>
        <begin position="314"/>
        <end position="419"/>
    </location>
</feature>
<dbReference type="NCBIfam" id="NF003802">
    <property type="entry name" value="PRK05388.1"/>
    <property type="match status" value="1"/>
</dbReference>
<keyword evidence="14" id="KW-1185">Reference proteome</keyword>
<feature type="chain" id="PRO_5023525032" description="Arginine biosynthesis bifunctional protein ArgJ alpha chain" evidence="9">
    <location>
        <begin position="1"/>
        <end position="2547"/>
    </location>
</feature>
<organism evidence="13 14">
    <name type="scientific">Synchytrium microbalum</name>
    <dbReference type="NCBI Taxonomy" id="1806994"/>
    <lineage>
        <taxon>Eukaryota</taxon>
        <taxon>Fungi</taxon>
        <taxon>Fungi incertae sedis</taxon>
        <taxon>Chytridiomycota</taxon>
        <taxon>Chytridiomycota incertae sedis</taxon>
        <taxon>Chytridiomycetes</taxon>
        <taxon>Synchytriales</taxon>
        <taxon>Synchytriaceae</taxon>
        <taxon>Synchytrium</taxon>
    </lineage>
</organism>
<accession>A0A507CBA8</accession>
<dbReference type="GO" id="GO:0031267">
    <property type="term" value="F:small GTPase binding"/>
    <property type="evidence" value="ECO:0007669"/>
    <property type="project" value="InterPro"/>
</dbReference>